<feature type="transmembrane region" description="Helical" evidence="1">
    <location>
        <begin position="53"/>
        <end position="72"/>
    </location>
</feature>
<accession>A0A7S2NPB9</accession>
<feature type="transmembrane region" description="Helical" evidence="1">
    <location>
        <begin position="135"/>
        <end position="160"/>
    </location>
</feature>
<dbReference type="EMBL" id="HBGW01031736">
    <property type="protein sequence ID" value="CAD9552862.1"/>
    <property type="molecule type" value="Transcribed_RNA"/>
</dbReference>
<evidence type="ECO:0000256" key="1">
    <source>
        <dbReference type="SAM" id="Phobius"/>
    </source>
</evidence>
<evidence type="ECO:0000313" key="2">
    <source>
        <dbReference type="EMBL" id="CAD9552862.1"/>
    </source>
</evidence>
<feature type="transmembrane region" description="Helical" evidence="1">
    <location>
        <begin position="108"/>
        <end position="129"/>
    </location>
</feature>
<gene>
    <name evidence="2" type="ORF">BRAN1462_LOCUS20056</name>
</gene>
<organism evidence="2">
    <name type="scientific">Zooxanthella nutricula</name>
    <dbReference type="NCBI Taxonomy" id="1333877"/>
    <lineage>
        <taxon>Eukaryota</taxon>
        <taxon>Sar</taxon>
        <taxon>Alveolata</taxon>
        <taxon>Dinophyceae</taxon>
        <taxon>Peridiniales</taxon>
        <taxon>Peridiniales incertae sedis</taxon>
        <taxon>Zooxanthella</taxon>
    </lineage>
</organism>
<name>A0A7S2NPB9_9DINO</name>
<dbReference type="AlphaFoldDB" id="A0A7S2NPB9"/>
<sequence length="183" mass="20288">MPMNIYCCGSKGQAIPFEEPERCRHGAEDSMFLSRRAKLLDQKEMLGVECRRVFSIAMLAISIASCLFFIVYDLTVVHIWWSSALIYLPCIGLFTLGLVGWLTGRTAFLAMFGVLMMLVDVVLAIYGVFLCFQPAWWWGLVTLAYAAALAPLGIFAITGWQVMQDALLREPPSPGKAEPMGPA</sequence>
<reference evidence="2" key="1">
    <citation type="submission" date="2021-01" db="EMBL/GenBank/DDBJ databases">
        <authorList>
            <person name="Corre E."/>
            <person name="Pelletier E."/>
            <person name="Niang G."/>
            <person name="Scheremetjew M."/>
            <person name="Finn R."/>
            <person name="Kale V."/>
            <person name="Holt S."/>
            <person name="Cochrane G."/>
            <person name="Meng A."/>
            <person name="Brown T."/>
            <person name="Cohen L."/>
        </authorList>
    </citation>
    <scope>NUCLEOTIDE SEQUENCE</scope>
    <source>
        <strain evidence="2">RCC3387</strain>
    </source>
</reference>
<keyword evidence="1" id="KW-0472">Membrane</keyword>
<keyword evidence="1" id="KW-1133">Transmembrane helix</keyword>
<protein>
    <submittedName>
        <fullName evidence="2">Uncharacterized protein</fullName>
    </submittedName>
</protein>
<keyword evidence="1" id="KW-0812">Transmembrane</keyword>
<feature type="transmembrane region" description="Helical" evidence="1">
    <location>
        <begin position="78"/>
        <end position="101"/>
    </location>
</feature>
<proteinExistence type="predicted"/>